<keyword evidence="14" id="KW-1185">Reference proteome</keyword>
<dbReference type="PANTHER" id="PTHR43808">
    <property type="entry name" value="ACETYLORNITHINE DEACETYLASE"/>
    <property type="match status" value="1"/>
</dbReference>
<dbReference type="AlphaFoldDB" id="A0A1B1MZV1"/>
<dbReference type="GO" id="GO:0009089">
    <property type="term" value="P:lysine biosynthetic process via diaminopimelate"/>
    <property type="evidence" value="ECO:0007669"/>
    <property type="project" value="UniProtKB-UniPathway"/>
</dbReference>
<comment type="catalytic activity">
    <reaction evidence="11">
        <text>N-succinyl-(2S,6S)-2,6-diaminopimelate + H2O = (2S,6S)-2,6-diaminopimelate + succinate</text>
        <dbReference type="Rhea" id="RHEA:22608"/>
        <dbReference type="ChEBI" id="CHEBI:15377"/>
        <dbReference type="ChEBI" id="CHEBI:30031"/>
        <dbReference type="ChEBI" id="CHEBI:57609"/>
        <dbReference type="ChEBI" id="CHEBI:58087"/>
        <dbReference type="EC" id="3.5.1.18"/>
    </reaction>
</comment>
<dbReference type="CDD" id="cd03894">
    <property type="entry name" value="M20_ArgE"/>
    <property type="match status" value="1"/>
</dbReference>
<evidence type="ECO:0000256" key="11">
    <source>
        <dbReference type="ARBA" id="ARBA00051301"/>
    </source>
</evidence>
<dbReference type="Pfam" id="PF01546">
    <property type="entry name" value="Peptidase_M20"/>
    <property type="match status" value="1"/>
</dbReference>
<name>A0A1B1MZV1_9BACL</name>
<dbReference type="PROSITE" id="PS00758">
    <property type="entry name" value="ARGE_DAPE_CPG2_1"/>
    <property type="match status" value="1"/>
</dbReference>
<evidence type="ECO:0000259" key="12">
    <source>
        <dbReference type="Pfam" id="PF07687"/>
    </source>
</evidence>
<dbReference type="RefSeq" id="WP_068695607.1">
    <property type="nucleotide sequence ID" value="NZ_CP014167.1"/>
</dbReference>
<evidence type="ECO:0000313" key="13">
    <source>
        <dbReference type="EMBL" id="ANS74695.1"/>
    </source>
</evidence>
<dbReference type="STRING" id="1462996.AWM70_08915"/>
<dbReference type="GO" id="GO:0046872">
    <property type="term" value="F:metal ion binding"/>
    <property type="evidence" value="ECO:0007669"/>
    <property type="project" value="UniProtKB-KW"/>
</dbReference>
<comment type="pathway">
    <text evidence="3">Amino-acid biosynthesis; L-lysine biosynthesis via DAP pathway; LL-2,6-diaminopimelate from (S)-tetrahydrodipicolinate (succinylase route): step 3/3.</text>
</comment>
<sequence length="396" mass="42660">MTQDYSKLPHPERVAEVLQELVGIPSINPGFEDGVGEREVASYVKRFLSRLGLQAVDQPVEADRSNVFGLLEGRDRKSRILLEAHMDTVQIQGMTVPPFAGEIRDGRLYGRGACDTKASLAAMLVAMETLVANELVPSLSVALAAVVDEEIGYKGVSALADFAAGEAARYELAIVGEPTSLNIIAAHKGCVRFHIDVQGTAGHSSNPGLADNAIERAFQVVEVLQKLERETYPALAHPLTGPPTHCISMIRGGAAPNTVPDLCRLTLDRRTVPGEEPLEAYRGIKSKLLEAAAGIPGLRLDVREPFLTDYALDTPADSPCVERLLERIQMQRKGAGILGAPYGSDASKLARAGIPSIVFGPGSIAQAHTEDEWVDLEEVTQAARILVDFLMNVERE</sequence>
<feature type="domain" description="Peptidase M20 dimerisation" evidence="12">
    <location>
        <begin position="186"/>
        <end position="288"/>
    </location>
</feature>
<dbReference type="UniPathway" id="UPA00034">
    <property type="reaction ID" value="UER00021"/>
</dbReference>
<dbReference type="Gene3D" id="3.40.630.10">
    <property type="entry name" value="Zn peptidases"/>
    <property type="match status" value="1"/>
</dbReference>
<comment type="cofactor">
    <cofactor evidence="2">
        <name>Zn(2+)</name>
        <dbReference type="ChEBI" id="CHEBI:29105"/>
    </cofactor>
</comment>
<dbReference type="NCBIfam" id="TIGR01910">
    <property type="entry name" value="DapE-ArgE"/>
    <property type="match status" value="1"/>
</dbReference>
<dbReference type="EC" id="3.5.1.18" evidence="5"/>
<dbReference type="SUPFAM" id="SSF55031">
    <property type="entry name" value="Bacterial exopeptidase dimerisation domain"/>
    <property type="match status" value="1"/>
</dbReference>
<dbReference type="KEGG" id="pyg:AWM70_08915"/>
<evidence type="ECO:0000313" key="14">
    <source>
        <dbReference type="Proteomes" id="UP000092573"/>
    </source>
</evidence>
<gene>
    <name evidence="13" type="ORF">AWM70_08915</name>
</gene>
<dbReference type="InterPro" id="IPR001261">
    <property type="entry name" value="ArgE/DapE_CS"/>
</dbReference>
<evidence type="ECO:0000256" key="2">
    <source>
        <dbReference type="ARBA" id="ARBA00001947"/>
    </source>
</evidence>
<dbReference type="OrthoDB" id="9792335at2"/>
<evidence type="ECO:0000256" key="8">
    <source>
        <dbReference type="ARBA" id="ARBA00022801"/>
    </source>
</evidence>
<reference evidence="13 14" key="1">
    <citation type="submission" date="2016-01" db="EMBL/GenBank/DDBJ databases">
        <title>Complete Genome Sequence of Paenibacillus yonginensis DCY84, a novel Plant Growth-Promoting Bacteria with Elicitation of Induced Systemic Resistance.</title>
        <authorList>
            <person name="Kim Y.J."/>
            <person name="Yang D.C."/>
            <person name="Sukweenadhi J."/>
        </authorList>
    </citation>
    <scope>NUCLEOTIDE SEQUENCE [LARGE SCALE GENOMIC DNA]</scope>
    <source>
        <strain evidence="13 14">DCY84</strain>
    </source>
</reference>
<evidence type="ECO:0000256" key="1">
    <source>
        <dbReference type="ARBA" id="ARBA00001941"/>
    </source>
</evidence>
<keyword evidence="10" id="KW-0170">Cobalt</keyword>
<dbReference type="SUPFAM" id="SSF53187">
    <property type="entry name" value="Zn-dependent exopeptidases"/>
    <property type="match status" value="1"/>
</dbReference>
<dbReference type="EMBL" id="CP014167">
    <property type="protein sequence ID" value="ANS74695.1"/>
    <property type="molecule type" value="Genomic_DNA"/>
</dbReference>
<dbReference type="Gene3D" id="3.30.70.360">
    <property type="match status" value="1"/>
</dbReference>
<dbReference type="InterPro" id="IPR002933">
    <property type="entry name" value="Peptidase_M20"/>
</dbReference>
<keyword evidence="8" id="KW-0378">Hydrolase</keyword>
<dbReference type="InterPro" id="IPR036264">
    <property type="entry name" value="Bact_exopeptidase_dim_dom"/>
</dbReference>
<organism evidence="13 14">
    <name type="scientific">Paenibacillus yonginensis</name>
    <dbReference type="NCBI Taxonomy" id="1462996"/>
    <lineage>
        <taxon>Bacteria</taxon>
        <taxon>Bacillati</taxon>
        <taxon>Bacillota</taxon>
        <taxon>Bacilli</taxon>
        <taxon>Bacillales</taxon>
        <taxon>Paenibacillaceae</taxon>
        <taxon>Paenibacillus</taxon>
    </lineage>
</organism>
<evidence type="ECO:0000256" key="6">
    <source>
        <dbReference type="ARBA" id="ARBA00016853"/>
    </source>
</evidence>
<comment type="similarity">
    <text evidence="4">Belongs to the peptidase M20A family.</text>
</comment>
<accession>A0A1B1MZV1</accession>
<dbReference type="InterPro" id="IPR011650">
    <property type="entry name" value="Peptidase_M20_dimer"/>
</dbReference>
<dbReference type="InterPro" id="IPR010182">
    <property type="entry name" value="ArgE/DapE"/>
</dbReference>
<dbReference type="Pfam" id="PF07687">
    <property type="entry name" value="M20_dimer"/>
    <property type="match status" value="1"/>
</dbReference>
<dbReference type="GO" id="GO:0009014">
    <property type="term" value="F:succinyl-diaminopimelate desuccinylase activity"/>
    <property type="evidence" value="ECO:0007669"/>
    <property type="project" value="UniProtKB-EC"/>
</dbReference>
<proteinExistence type="inferred from homology"/>
<dbReference type="InterPro" id="IPR050072">
    <property type="entry name" value="Peptidase_M20A"/>
</dbReference>
<evidence type="ECO:0000256" key="9">
    <source>
        <dbReference type="ARBA" id="ARBA00022833"/>
    </source>
</evidence>
<evidence type="ECO:0000256" key="5">
    <source>
        <dbReference type="ARBA" id="ARBA00011921"/>
    </source>
</evidence>
<evidence type="ECO:0000256" key="4">
    <source>
        <dbReference type="ARBA" id="ARBA00006247"/>
    </source>
</evidence>
<dbReference type="PROSITE" id="PS00759">
    <property type="entry name" value="ARGE_DAPE_CPG2_2"/>
    <property type="match status" value="1"/>
</dbReference>
<comment type="cofactor">
    <cofactor evidence="1">
        <name>Co(2+)</name>
        <dbReference type="ChEBI" id="CHEBI:48828"/>
    </cofactor>
</comment>
<evidence type="ECO:0000256" key="3">
    <source>
        <dbReference type="ARBA" id="ARBA00005130"/>
    </source>
</evidence>
<evidence type="ECO:0000256" key="7">
    <source>
        <dbReference type="ARBA" id="ARBA00022723"/>
    </source>
</evidence>
<protein>
    <recommendedName>
        <fullName evidence="6">Probable succinyl-diaminopimelate desuccinylase</fullName>
        <ecNumber evidence="5">3.5.1.18</ecNumber>
    </recommendedName>
</protein>
<evidence type="ECO:0000256" key="10">
    <source>
        <dbReference type="ARBA" id="ARBA00023285"/>
    </source>
</evidence>
<dbReference type="Proteomes" id="UP000092573">
    <property type="component" value="Chromosome"/>
</dbReference>
<keyword evidence="9" id="KW-0862">Zinc</keyword>
<keyword evidence="7" id="KW-0479">Metal-binding</keyword>